<name>A0A6G1H1H6_9PEZI</name>
<dbReference type="Pfam" id="PF14420">
    <property type="entry name" value="Clr5"/>
    <property type="match status" value="1"/>
</dbReference>
<feature type="region of interest" description="Disordered" evidence="1">
    <location>
        <begin position="1"/>
        <end position="42"/>
    </location>
</feature>
<protein>
    <recommendedName>
        <fullName evidence="3">Clr5 domain-containing protein</fullName>
    </recommendedName>
</protein>
<evidence type="ECO:0000256" key="2">
    <source>
        <dbReference type="SAM" id="Phobius"/>
    </source>
</evidence>
<dbReference type="PANTHER" id="PTHR38788">
    <property type="entry name" value="CLR5 DOMAIN-CONTAINING PROTEIN"/>
    <property type="match status" value="1"/>
</dbReference>
<dbReference type="AlphaFoldDB" id="A0A6G1H1H6"/>
<reference evidence="4" key="1">
    <citation type="journal article" date="2020" name="Stud. Mycol.">
        <title>101 Dothideomycetes genomes: a test case for predicting lifestyles and emergence of pathogens.</title>
        <authorList>
            <person name="Haridas S."/>
            <person name="Albert R."/>
            <person name="Binder M."/>
            <person name="Bloem J."/>
            <person name="Labutti K."/>
            <person name="Salamov A."/>
            <person name="Andreopoulos B."/>
            <person name="Baker S."/>
            <person name="Barry K."/>
            <person name="Bills G."/>
            <person name="Bluhm B."/>
            <person name="Cannon C."/>
            <person name="Castanera R."/>
            <person name="Culley D."/>
            <person name="Daum C."/>
            <person name="Ezra D."/>
            <person name="Gonzalez J."/>
            <person name="Henrissat B."/>
            <person name="Kuo A."/>
            <person name="Liang C."/>
            <person name="Lipzen A."/>
            <person name="Lutzoni F."/>
            <person name="Magnuson J."/>
            <person name="Mondo S."/>
            <person name="Nolan M."/>
            <person name="Ohm R."/>
            <person name="Pangilinan J."/>
            <person name="Park H.-J."/>
            <person name="Ramirez L."/>
            <person name="Alfaro M."/>
            <person name="Sun H."/>
            <person name="Tritt A."/>
            <person name="Yoshinaga Y."/>
            <person name="Zwiers L.-H."/>
            <person name="Turgeon B."/>
            <person name="Goodwin S."/>
            <person name="Spatafora J."/>
            <person name="Crous P."/>
            <person name="Grigoriev I."/>
        </authorList>
    </citation>
    <scope>NUCLEOTIDE SEQUENCE</scope>
    <source>
        <strain evidence="4">CBS 113979</strain>
    </source>
</reference>
<keyword evidence="2" id="KW-0472">Membrane</keyword>
<gene>
    <name evidence="4" type="ORF">K402DRAFT_68131</name>
</gene>
<keyword evidence="2" id="KW-1133">Transmembrane helix</keyword>
<dbReference type="OrthoDB" id="3945251at2759"/>
<keyword evidence="5" id="KW-1185">Reference proteome</keyword>
<organism evidence="4 5">
    <name type="scientific">Aulographum hederae CBS 113979</name>
    <dbReference type="NCBI Taxonomy" id="1176131"/>
    <lineage>
        <taxon>Eukaryota</taxon>
        <taxon>Fungi</taxon>
        <taxon>Dikarya</taxon>
        <taxon>Ascomycota</taxon>
        <taxon>Pezizomycotina</taxon>
        <taxon>Dothideomycetes</taxon>
        <taxon>Pleosporomycetidae</taxon>
        <taxon>Aulographales</taxon>
        <taxon>Aulographaceae</taxon>
    </lineage>
</organism>
<feature type="transmembrane region" description="Helical" evidence="2">
    <location>
        <begin position="244"/>
        <end position="265"/>
    </location>
</feature>
<feature type="domain" description="Clr5" evidence="3">
    <location>
        <begin position="95"/>
        <end position="145"/>
    </location>
</feature>
<evidence type="ECO:0000313" key="5">
    <source>
        <dbReference type="Proteomes" id="UP000800041"/>
    </source>
</evidence>
<dbReference type="EMBL" id="ML977155">
    <property type="protein sequence ID" value="KAF1986870.1"/>
    <property type="molecule type" value="Genomic_DNA"/>
</dbReference>
<keyword evidence="2" id="KW-0812">Transmembrane</keyword>
<evidence type="ECO:0000259" key="3">
    <source>
        <dbReference type="Pfam" id="PF14420"/>
    </source>
</evidence>
<dbReference type="InterPro" id="IPR025676">
    <property type="entry name" value="Clr5_dom"/>
</dbReference>
<accession>A0A6G1H1H6</accession>
<evidence type="ECO:0000313" key="4">
    <source>
        <dbReference type="EMBL" id="KAF1986870.1"/>
    </source>
</evidence>
<evidence type="ECO:0000256" key="1">
    <source>
        <dbReference type="SAM" id="MobiDB-lite"/>
    </source>
</evidence>
<proteinExistence type="predicted"/>
<dbReference type="PANTHER" id="PTHR38788:SF3">
    <property type="entry name" value="CLR5 DOMAIN-CONTAINING PROTEIN"/>
    <property type="match status" value="1"/>
</dbReference>
<sequence>MVPDDSTNRSASSLLPTLHECRTPSPTLSAEMKPTRSGVLPPLEPEVVVDAALDLHESDSESESDPEICSNRPNRNVRRTVLNSFRRARASRNLDWDKYKSIIQELYIEQDLSMKQLVEEMREGHKFCATQRQYIRKINSWGLNKNIKDMEMRIMYRKQLQRRSSEGKETSFRVHGREMDSRKLDRFVQRKANSPDLSMLPCSSIGKYCMLPNRLYGFENSGIGSRDTIPHISNVKGFIVLRCVVWFFCTCCSVGKLSFVLYLTWL</sequence>
<dbReference type="Proteomes" id="UP000800041">
    <property type="component" value="Unassembled WGS sequence"/>
</dbReference>